<gene>
    <name evidence="2" type="ORF">MUN82_06505</name>
</gene>
<organism evidence="2 3">
    <name type="scientific">Hymenobacter aerilatus</name>
    <dbReference type="NCBI Taxonomy" id="2932251"/>
    <lineage>
        <taxon>Bacteria</taxon>
        <taxon>Pseudomonadati</taxon>
        <taxon>Bacteroidota</taxon>
        <taxon>Cytophagia</taxon>
        <taxon>Cytophagales</taxon>
        <taxon>Hymenobacteraceae</taxon>
        <taxon>Hymenobacter</taxon>
    </lineage>
</organism>
<name>A0A8T9T3Q9_9BACT</name>
<dbReference type="AlphaFoldDB" id="A0A8T9T3Q9"/>
<evidence type="ECO:0008006" key="4">
    <source>
        <dbReference type="Google" id="ProtNLM"/>
    </source>
</evidence>
<keyword evidence="1" id="KW-1133">Transmembrane helix</keyword>
<evidence type="ECO:0000256" key="1">
    <source>
        <dbReference type="SAM" id="Phobius"/>
    </source>
</evidence>
<sequence length="193" mass="20660">MTRKRIYEWLFKAFVGALGLLVGFWLAAMMALLISSLSSCAATRPEPVAPLLATSPAVALDSAGHEEPAVDFRRPDYARSLPTRRGNDVAAAPVASTKSGVLGALHTVFGGKVKDKSRNTYQTTIYNAPAKVKGSNVATDSGTVTDNWKAAKKQDQKPKINQSTNQGLASVHVVAGVVVVLAVLAFFFFRRNK</sequence>
<dbReference type="RefSeq" id="WP_245095965.1">
    <property type="nucleotide sequence ID" value="NZ_CP095053.1"/>
</dbReference>
<accession>A0A8T9T3Q9</accession>
<evidence type="ECO:0000313" key="3">
    <source>
        <dbReference type="Proteomes" id="UP000829925"/>
    </source>
</evidence>
<keyword evidence="3" id="KW-1185">Reference proteome</keyword>
<dbReference type="Proteomes" id="UP000829925">
    <property type="component" value="Chromosome"/>
</dbReference>
<proteinExistence type="predicted"/>
<protein>
    <recommendedName>
        <fullName evidence="4">LPXTG cell wall anchor domain-containing protein</fullName>
    </recommendedName>
</protein>
<reference evidence="2 3" key="1">
    <citation type="submission" date="2022-04" db="EMBL/GenBank/DDBJ databases">
        <title>Hymenobacter sp. isolated from the air.</title>
        <authorList>
            <person name="Won M."/>
            <person name="Lee C.-M."/>
            <person name="Woen H.-Y."/>
            <person name="Kwon S.-W."/>
        </authorList>
    </citation>
    <scope>NUCLEOTIDE SEQUENCE [LARGE SCALE GENOMIC DNA]</scope>
    <source>
        <strain evidence="3">5413 J-13</strain>
    </source>
</reference>
<keyword evidence="1" id="KW-0472">Membrane</keyword>
<evidence type="ECO:0000313" key="2">
    <source>
        <dbReference type="EMBL" id="UOR06746.1"/>
    </source>
</evidence>
<dbReference type="EMBL" id="CP095053">
    <property type="protein sequence ID" value="UOR06746.1"/>
    <property type="molecule type" value="Genomic_DNA"/>
</dbReference>
<keyword evidence="1" id="KW-0812">Transmembrane</keyword>
<feature type="transmembrane region" description="Helical" evidence="1">
    <location>
        <begin position="167"/>
        <end position="189"/>
    </location>
</feature>
<dbReference type="KEGG" id="haei:MUN82_06505"/>